<feature type="region of interest" description="Disordered" evidence="1">
    <location>
        <begin position="190"/>
        <end position="373"/>
    </location>
</feature>
<feature type="compositionally biased region" description="Polar residues" evidence="1">
    <location>
        <begin position="231"/>
        <end position="249"/>
    </location>
</feature>
<organism evidence="2 3">
    <name type="scientific">Erinaceus europaeus</name>
    <name type="common">Western European hedgehog</name>
    <dbReference type="NCBI Taxonomy" id="9365"/>
    <lineage>
        <taxon>Eukaryota</taxon>
        <taxon>Metazoa</taxon>
        <taxon>Chordata</taxon>
        <taxon>Craniata</taxon>
        <taxon>Vertebrata</taxon>
        <taxon>Euteleostomi</taxon>
        <taxon>Mammalia</taxon>
        <taxon>Eutheria</taxon>
        <taxon>Laurasiatheria</taxon>
        <taxon>Eulipotyphla</taxon>
        <taxon>Erinaceidae</taxon>
        <taxon>Erinaceinae</taxon>
        <taxon>Erinaceus</taxon>
    </lineage>
</organism>
<dbReference type="PANTHER" id="PTHR28682:SF2">
    <property type="entry name" value="PROTEIN INSYN2B"/>
    <property type="match status" value="1"/>
</dbReference>
<feature type="compositionally biased region" description="Pro residues" evidence="1">
    <location>
        <begin position="289"/>
        <end position="309"/>
    </location>
</feature>
<feature type="region of interest" description="Disordered" evidence="1">
    <location>
        <begin position="481"/>
        <end position="515"/>
    </location>
</feature>
<protein>
    <submittedName>
        <fullName evidence="3">Protein INSYN2B</fullName>
    </submittedName>
</protein>
<feature type="compositionally biased region" description="Polar residues" evidence="1">
    <location>
        <begin position="276"/>
        <end position="287"/>
    </location>
</feature>
<feature type="region of interest" description="Disordered" evidence="1">
    <location>
        <begin position="1"/>
        <end position="54"/>
    </location>
</feature>
<evidence type="ECO:0000313" key="2">
    <source>
        <dbReference type="Proteomes" id="UP001652624"/>
    </source>
</evidence>
<dbReference type="Proteomes" id="UP001652624">
    <property type="component" value="Chromosome 9"/>
</dbReference>
<evidence type="ECO:0000256" key="1">
    <source>
        <dbReference type="SAM" id="MobiDB-lite"/>
    </source>
</evidence>
<feature type="compositionally biased region" description="Polar residues" evidence="1">
    <location>
        <begin position="341"/>
        <end position="351"/>
    </location>
</feature>
<dbReference type="InterPro" id="IPR029337">
    <property type="entry name" value="INSYN2"/>
</dbReference>
<evidence type="ECO:0000313" key="3">
    <source>
        <dbReference type="RefSeq" id="XP_060053146.1"/>
    </source>
</evidence>
<accession>A0ABM3XWE8</accession>
<dbReference type="PANTHER" id="PTHR28682">
    <property type="entry name" value="INHIBITORY SYNAPTIC FACTOR 2A-RELATED"/>
    <property type="match status" value="1"/>
</dbReference>
<name>A0ABM3XWE8_ERIEU</name>
<keyword evidence="2" id="KW-1185">Reference proteome</keyword>
<gene>
    <name evidence="3" type="primary">INSYN2B</name>
</gene>
<dbReference type="RefSeq" id="XP_060053146.1">
    <property type="nucleotide sequence ID" value="XM_060197163.1"/>
</dbReference>
<dbReference type="Pfam" id="PF15265">
    <property type="entry name" value="FAM196"/>
    <property type="match status" value="1"/>
</dbReference>
<dbReference type="GeneID" id="132540330"/>
<sequence>MAQPGMTVRPALLKRSSLESVEPDRPPQHRRSRSQQVRFKEDGAVPMPSGPALTGGHCHLPASYSLSFPRTLGTGGLLDAAVQTSPGLRKHCPAFKRRRLRASKSLVEMPEACGPQPNGGLCERDVVSTGLACLRLAGQVDDGPRVTGAAHPLPPGVPRAQSNGPVSICLAAGVWRPPGIATAATQVPDEDAYHSPPWGTQETSCSPAEMVRVGTPTPPPAEPCPGDQRGESTLDSQSPPSCPNATSSANHKRGTGKLKPPSVLLPKDNPGGQDLEPSSSQLKATCVSSPPPRTRSSPPPGPPSQPAPPGGASDCPSLSSPHRDRRLPRQSGVLQGPAPQCQEQTSRNPTRPDTPEILNCPRGGRPPCPLPRPGGRLQGHREAGDGHPLHLARGELCDLQGRLHSVEECLHANQEKIKVLLNVIQDLEKARALTEGRNFYRTGQDLNNCSTCQNTACIIYSVEYDFRQQEGRFHEVLQTLEEAEPTEEASPPSQLLAEAPAPEKQDLRRKSKKVKKKCFWWI</sequence>
<reference evidence="3" key="1">
    <citation type="submission" date="2025-08" db="UniProtKB">
        <authorList>
            <consortium name="RefSeq"/>
        </authorList>
    </citation>
    <scope>IDENTIFICATION</scope>
</reference>
<proteinExistence type="predicted"/>